<proteinExistence type="inferred from homology"/>
<dbReference type="GO" id="GO:0004550">
    <property type="term" value="F:nucleoside diphosphate kinase activity"/>
    <property type="evidence" value="ECO:0007669"/>
    <property type="project" value="UniProtKB-EC"/>
</dbReference>
<dbReference type="PROSITE" id="PS51374">
    <property type="entry name" value="NDPK_LIKE"/>
    <property type="match status" value="1"/>
</dbReference>
<evidence type="ECO:0000256" key="6">
    <source>
        <dbReference type="PROSITE-ProRule" id="PRU00706"/>
    </source>
</evidence>
<reference evidence="9" key="1">
    <citation type="journal article" date="2012" name="Science">
        <title>Fermentation, hydrogen, and sulfur metabolism in multiple uncultivated bacterial phyla.</title>
        <authorList>
            <person name="Wrighton K.C."/>
            <person name="Thomas B.C."/>
            <person name="Sharon I."/>
            <person name="Miller C.S."/>
            <person name="Castelle C.J."/>
            <person name="VerBerkmoes N.C."/>
            <person name="Wilkins M.J."/>
            <person name="Hettich R.L."/>
            <person name="Lipton M.S."/>
            <person name="Williams K.H."/>
            <person name="Long P.E."/>
            <person name="Banfield J.F."/>
        </authorList>
    </citation>
    <scope>NUCLEOTIDE SEQUENCE [LARGE SCALE GENOMIC DNA]</scope>
</reference>
<dbReference type="PANTHER" id="PTHR11349">
    <property type="entry name" value="NUCLEOSIDE DIPHOSPHATE KINASE"/>
    <property type="match status" value="1"/>
</dbReference>
<dbReference type="GO" id="GO:0006183">
    <property type="term" value="P:GTP biosynthetic process"/>
    <property type="evidence" value="ECO:0007669"/>
    <property type="project" value="InterPro"/>
</dbReference>
<dbReference type="SMART" id="SM00562">
    <property type="entry name" value="NDK"/>
    <property type="match status" value="1"/>
</dbReference>
<comment type="caution">
    <text evidence="9">The sequence shown here is derived from an EMBL/GenBank/DDBJ whole genome shotgun (WGS) entry which is preliminary data.</text>
</comment>
<comment type="caution">
    <text evidence="6">Lacks conserved residue(s) required for the propagation of feature annotation.</text>
</comment>
<dbReference type="EMBL" id="AMFJ01000754">
    <property type="protein sequence ID" value="EKE26574.1"/>
    <property type="molecule type" value="Genomic_DNA"/>
</dbReference>
<dbReference type="InterPro" id="IPR001564">
    <property type="entry name" value="Nucleoside_diP_kinase"/>
</dbReference>
<keyword evidence="5" id="KW-0418">Kinase</keyword>
<dbReference type="EC" id="2.7.4.6" evidence="3"/>
<evidence type="ECO:0000256" key="1">
    <source>
        <dbReference type="ARBA" id="ARBA00001946"/>
    </source>
</evidence>
<dbReference type="AlphaFoldDB" id="K2G8X1"/>
<comment type="cofactor">
    <cofactor evidence="1">
        <name>Mg(2+)</name>
        <dbReference type="ChEBI" id="CHEBI:18420"/>
    </cofactor>
</comment>
<dbReference type="Pfam" id="PF00334">
    <property type="entry name" value="NDK"/>
    <property type="match status" value="1"/>
</dbReference>
<name>K2G8X1_9BACT</name>
<evidence type="ECO:0000256" key="4">
    <source>
        <dbReference type="ARBA" id="ARBA00022679"/>
    </source>
</evidence>
<evidence type="ECO:0000313" key="9">
    <source>
        <dbReference type="EMBL" id="EKE26574.1"/>
    </source>
</evidence>
<evidence type="ECO:0000256" key="2">
    <source>
        <dbReference type="ARBA" id="ARBA00008142"/>
    </source>
</evidence>
<dbReference type="InterPro" id="IPR036850">
    <property type="entry name" value="NDK-like_dom_sf"/>
</dbReference>
<evidence type="ECO:0000259" key="8">
    <source>
        <dbReference type="SMART" id="SM00562"/>
    </source>
</evidence>
<sequence>MIQRTLVVLKPDTVQRKVVWEIISRFERLGYDIIAAKMLNASEDLLYKHYEGIGALLTRKGQKVFDLTSSMMRGWPVLAMVLEWIEAIDVVRKIVWPTEPKSAAPGTIRWDYATMSYGYADANWLGVVNLVHASANEEEASKEIPLWFSSEEFVK</sequence>
<gene>
    <name evidence="9" type="ORF">ACD_4C00238G0003</name>
</gene>
<dbReference type="InterPro" id="IPR034907">
    <property type="entry name" value="NDK-like_dom"/>
</dbReference>
<dbReference type="SUPFAM" id="SSF54919">
    <property type="entry name" value="Nucleoside diphosphate kinase, NDK"/>
    <property type="match status" value="1"/>
</dbReference>
<evidence type="ECO:0000256" key="3">
    <source>
        <dbReference type="ARBA" id="ARBA00012966"/>
    </source>
</evidence>
<comment type="similarity">
    <text evidence="2 6 7">Belongs to the NDK family.</text>
</comment>
<accession>K2G8X1</accession>
<dbReference type="Gene3D" id="3.30.70.141">
    <property type="entry name" value="Nucleoside diphosphate kinase-like domain"/>
    <property type="match status" value="1"/>
</dbReference>
<dbReference type="GO" id="GO:0006241">
    <property type="term" value="P:CTP biosynthetic process"/>
    <property type="evidence" value="ECO:0007669"/>
    <property type="project" value="InterPro"/>
</dbReference>
<feature type="domain" description="Nucleoside diphosphate kinase-like" evidence="8">
    <location>
        <begin position="2"/>
        <end position="155"/>
    </location>
</feature>
<protein>
    <recommendedName>
        <fullName evidence="3">nucleoside-diphosphate kinase</fullName>
        <ecNumber evidence="3">2.7.4.6</ecNumber>
    </recommendedName>
</protein>
<organism evidence="9">
    <name type="scientific">uncultured bacterium</name>
    <name type="common">gcode 4</name>
    <dbReference type="NCBI Taxonomy" id="1234023"/>
    <lineage>
        <taxon>Bacteria</taxon>
        <taxon>environmental samples</taxon>
    </lineage>
</organism>
<keyword evidence="4" id="KW-0808">Transferase</keyword>
<dbReference type="GO" id="GO:0006228">
    <property type="term" value="P:UTP biosynthetic process"/>
    <property type="evidence" value="ECO:0007669"/>
    <property type="project" value="InterPro"/>
</dbReference>
<dbReference type="PRINTS" id="PR01243">
    <property type="entry name" value="NUCDPKINASE"/>
</dbReference>
<evidence type="ECO:0000256" key="5">
    <source>
        <dbReference type="ARBA" id="ARBA00022777"/>
    </source>
</evidence>
<evidence type="ECO:0000256" key="7">
    <source>
        <dbReference type="RuleBase" id="RU004011"/>
    </source>
</evidence>